<dbReference type="EMBL" id="FZNX01000002">
    <property type="protein sequence ID" value="SNR53389.1"/>
    <property type="molecule type" value="Genomic_DNA"/>
</dbReference>
<dbReference type="OrthoDB" id="1438590at2"/>
<evidence type="ECO:0000256" key="1">
    <source>
        <dbReference type="SAM" id="Phobius"/>
    </source>
</evidence>
<gene>
    <name evidence="2" type="ORF">SAMN04488111_1532</name>
</gene>
<keyword evidence="1" id="KW-1133">Transmembrane helix</keyword>
<feature type="transmembrane region" description="Helical" evidence="1">
    <location>
        <begin position="139"/>
        <end position="159"/>
    </location>
</feature>
<dbReference type="AlphaFoldDB" id="A0A238X6A3"/>
<dbReference type="RefSeq" id="WP_089377845.1">
    <property type="nucleotide sequence ID" value="NZ_FZNX01000002.1"/>
</dbReference>
<keyword evidence="1" id="KW-0472">Membrane</keyword>
<sequence length="220" mass="26323">MFEVENITYLKNDWITYVFLVILLILSVLKILFNDRLINTTTFFLSKKNVFSYFNKEKQLFFNLFQVLFFIVQFLTFSLLLYFLNEFSQFNTVYSSLKLFFIIAISVIIYFSFRFLLGLFLAYIFDLNSVHKKITFSKINYFNILTLCILPFLVFTAYSQNLNDLPLKITFSIFIFLLIVRYTLFLANNKKLIINNLFYFILYLCALEIVPFVIILKLII</sequence>
<organism evidence="2 3">
    <name type="scientific">Lutibacter flavus</name>
    <dbReference type="NCBI Taxonomy" id="691689"/>
    <lineage>
        <taxon>Bacteria</taxon>
        <taxon>Pseudomonadati</taxon>
        <taxon>Bacteroidota</taxon>
        <taxon>Flavobacteriia</taxon>
        <taxon>Flavobacteriales</taxon>
        <taxon>Flavobacteriaceae</taxon>
        <taxon>Lutibacter</taxon>
    </lineage>
</organism>
<keyword evidence="3" id="KW-1185">Reference proteome</keyword>
<dbReference type="Proteomes" id="UP000198412">
    <property type="component" value="Unassembled WGS sequence"/>
</dbReference>
<dbReference type="Pfam" id="PF14093">
    <property type="entry name" value="DUF4271"/>
    <property type="match status" value="1"/>
</dbReference>
<reference evidence="3" key="1">
    <citation type="submission" date="2017-06" db="EMBL/GenBank/DDBJ databases">
        <authorList>
            <person name="Varghese N."/>
            <person name="Submissions S."/>
        </authorList>
    </citation>
    <scope>NUCLEOTIDE SEQUENCE [LARGE SCALE GENOMIC DNA]</scope>
    <source>
        <strain evidence="3">DSM 27993</strain>
    </source>
</reference>
<dbReference type="InterPro" id="IPR025367">
    <property type="entry name" value="DUF4271"/>
</dbReference>
<protein>
    <recommendedName>
        <fullName evidence="4">DUF4271 domain-containing protein</fullName>
    </recommendedName>
</protein>
<evidence type="ECO:0008006" key="4">
    <source>
        <dbReference type="Google" id="ProtNLM"/>
    </source>
</evidence>
<accession>A0A238X6A3</accession>
<keyword evidence="1" id="KW-0812">Transmembrane</keyword>
<feature type="transmembrane region" description="Helical" evidence="1">
    <location>
        <begin position="14"/>
        <end position="33"/>
    </location>
</feature>
<proteinExistence type="predicted"/>
<evidence type="ECO:0000313" key="3">
    <source>
        <dbReference type="Proteomes" id="UP000198412"/>
    </source>
</evidence>
<feature type="transmembrane region" description="Helical" evidence="1">
    <location>
        <begin position="99"/>
        <end position="127"/>
    </location>
</feature>
<feature type="transmembrane region" description="Helical" evidence="1">
    <location>
        <begin position="197"/>
        <end position="219"/>
    </location>
</feature>
<evidence type="ECO:0000313" key="2">
    <source>
        <dbReference type="EMBL" id="SNR53389.1"/>
    </source>
</evidence>
<name>A0A238X6A3_9FLAO</name>
<feature type="transmembrane region" description="Helical" evidence="1">
    <location>
        <begin position="165"/>
        <end position="185"/>
    </location>
</feature>
<feature type="transmembrane region" description="Helical" evidence="1">
    <location>
        <begin position="60"/>
        <end position="84"/>
    </location>
</feature>